<evidence type="ECO:0000313" key="2">
    <source>
        <dbReference type="Proteomes" id="UP000095282"/>
    </source>
</evidence>
<dbReference type="AlphaFoldDB" id="A0A1I7UTC2"/>
<organism evidence="2 3">
    <name type="scientific">Caenorhabditis tropicalis</name>
    <dbReference type="NCBI Taxonomy" id="1561998"/>
    <lineage>
        <taxon>Eukaryota</taxon>
        <taxon>Metazoa</taxon>
        <taxon>Ecdysozoa</taxon>
        <taxon>Nematoda</taxon>
        <taxon>Chromadorea</taxon>
        <taxon>Rhabditida</taxon>
        <taxon>Rhabditina</taxon>
        <taxon>Rhabditomorpha</taxon>
        <taxon>Rhabditoidea</taxon>
        <taxon>Rhabditidae</taxon>
        <taxon>Peloderinae</taxon>
        <taxon>Caenorhabditis</taxon>
    </lineage>
</organism>
<evidence type="ECO:0000313" key="3">
    <source>
        <dbReference type="WBParaSite" id="Csp11.Scaffold630.g19146.t1"/>
    </source>
</evidence>
<reference evidence="3" key="1">
    <citation type="submission" date="2016-11" db="UniProtKB">
        <authorList>
            <consortium name="WormBaseParasite"/>
        </authorList>
    </citation>
    <scope>IDENTIFICATION</scope>
</reference>
<keyword evidence="2" id="KW-1185">Reference proteome</keyword>
<dbReference type="Proteomes" id="UP000095282">
    <property type="component" value="Unplaced"/>
</dbReference>
<keyword evidence="1" id="KW-0732">Signal</keyword>
<sequence>MRLLLVFLCLFSATHAFDSFFGFTLSDYIAWFDSTAEDVCLGINANRVSGASTRGFFGDVYSGFWDGFFDCKFRTSNTDNSAPEAGTVYGTSSEFGFQAVSNLLWLVSKYYGLT</sequence>
<protein>
    <submittedName>
        <fullName evidence="3">Secreted protein</fullName>
    </submittedName>
</protein>
<evidence type="ECO:0000256" key="1">
    <source>
        <dbReference type="SAM" id="SignalP"/>
    </source>
</evidence>
<dbReference type="WBParaSite" id="Csp11.Scaffold630.g19146.t1">
    <property type="protein sequence ID" value="Csp11.Scaffold630.g19146.t1"/>
    <property type="gene ID" value="Csp11.Scaffold630.g19146"/>
</dbReference>
<feature type="chain" id="PRO_5009309331" evidence="1">
    <location>
        <begin position="17"/>
        <end position="114"/>
    </location>
</feature>
<accession>A0A1I7UTC2</accession>
<name>A0A1I7UTC2_9PELO</name>
<feature type="signal peptide" evidence="1">
    <location>
        <begin position="1"/>
        <end position="16"/>
    </location>
</feature>
<proteinExistence type="predicted"/>